<comment type="caution">
    <text evidence="3">The sequence shown here is derived from an EMBL/GenBank/DDBJ whole genome shotgun (WGS) entry which is preliminary data.</text>
</comment>
<keyword evidence="2" id="KW-0521">NADP</keyword>
<dbReference type="Gene3D" id="3.40.50.720">
    <property type="entry name" value="NAD(P)-binding Rossmann-like Domain"/>
    <property type="match status" value="1"/>
</dbReference>
<dbReference type="FunFam" id="3.40.50.720:FF:000084">
    <property type="entry name" value="Short-chain dehydrogenase reductase"/>
    <property type="match status" value="1"/>
</dbReference>
<dbReference type="EMBL" id="JAACJM010000130">
    <property type="protein sequence ID" value="KAF5344004.1"/>
    <property type="molecule type" value="Genomic_DNA"/>
</dbReference>
<dbReference type="PROSITE" id="PS00061">
    <property type="entry name" value="ADH_SHORT"/>
    <property type="match status" value="1"/>
</dbReference>
<organism evidence="3 4">
    <name type="scientific">Tetrapyrgos nigripes</name>
    <dbReference type="NCBI Taxonomy" id="182062"/>
    <lineage>
        <taxon>Eukaryota</taxon>
        <taxon>Fungi</taxon>
        <taxon>Dikarya</taxon>
        <taxon>Basidiomycota</taxon>
        <taxon>Agaricomycotina</taxon>
        <taxon>Agaricomycetes</taxon>
        <taxon>Agaricomycetidae</taxon>
        <taxon>Agaricales</taxon>
        <taxon>Marasmiineae</taxon>
        <taxon>Marasmiaceae</taxon>
        <taxon>Tetrapyrgos</taxon>
    </lineage>
</organism>
<dbReference type="Proteomes" id="UP000559256">
    <property type="component" value="Unassembled WGS sequence"/>
</dbReference>
<dbReference type="GO" id="GO:0006633">
    <property type="term" value="P:fatty acid biosynthetic process"/>
    <property type="evidence" value="ECO:0007669"/>
    <property type="project" value="TreeGrafter"/>
</dbReference>
<reference evidence="3 4" key="1">
    <citation type="journal article" date="2020" name="ISME J.">
        <title>Uncovering the hidden diversity of litter-decomposition mechanisms in mushroom-forming fungi.</title>
        <authorList>
            <person name="Floudas D."/>
            <person name="Bentzer J."/>
            <person name="Ahren D."/>
            <person name="Johansson T."/>
            <person name="Persson P."/>
            <person name="Tunlid A."/>
        </authorList>
    </citation>
    <scope>NUCLEOTIDE SEQUENCE [LARGE SCALE GENOMIC DNA]</scope>
    <source>
        <strain evidence="3 4">CBS 291.85</strain>
    </source>
</reference>
<dbReference type="AlphaFoldDB" id="A0A8H5CMH4"/>
<dbReference type="PANTHER" id="PTHR42760">
    <property type="entry name" value="SHORT-CHAIN DEHYDROGENASES/REDUCTASES FAMILY MEMBER"/>
    <property type="match status" value="1"/>
</dbReference>
<dbReference type="PANTHER" id="PTHR42760:SF121">
    <property type="entry name" value="3-OXOACYL-(ACYL-CARRIER-PROTEIN) REDUCTASE"/>
    <property type="match status" value="1"/>
</dbReference>
<dbReference type="GO" id="GO:0016616">
    <property type="term" value="F:oxidoreductase activity, acting on the CH-OH group of donors, NAD or NADP as acceptor"/>
    <property type="evidence" value="ECO:0007669"/>
    <property type="project" value="TreeGrafter"/>
</dbReference>
<dbReference type="InterPro" id="IPR036291">
    <property type="entry name" value="NAD(P)-bd_dom_sf"/>
</dbReference>
<name>A0A8H5CMH4_9AGAR</name>
<evidence type="ECO:0000256" key="2">
    <source>
        <dbReference type="ARBA" id="ARBA00022857"/>
    </source>
</evidence>
<gene>
    <name evidence="3" type="ORF">D9758_012889</name>
</gene>
<dbReference type="PRINTS" id="PR00081">
    <property type="entry name" value="GDHRDH"/>
</dbReference>
<dbReference type="InterPro" id="IPR020904">
    <property type="entry name" value="Sc_DH/Rdtase_CS"/>
</dbReference>
<evidence type="ECO:0000313" key="4">
    <source>
        <dbReference type="Proteomes" id="UP000559256"/>
    </source>
</evidence>
<dbReference type="OrthoDB" id="498125at2759"/>
<dbReference type="PRINTS" id="PR00080">
    <property type="entry name" value="SDRFAMILY"/>
</dbReference>
<dbReference type="SUPFAM" id="SSF51735">
    <property type="entry name" value="NAD(P)-binding Rossmann-fold domains"/>
    <property type="match status" value="1"/>
</dbReference>
<protein>
    <submittedName>
        <fullName evidence="3">Uncharacterized protein</fullName>
    </submittedName>
</protein>
<comment type="similarity">
    <text evidence="1">Belongs to the short-chain dehydrogenases/reductases (SDR) family.</text>
</comment>
<evidence type="ECO:0000256" key="1">
    <source>
        <dbReference type="ARBA" id="ARBA00006484"/>
    </source>
</evidence>
<dbReference type="GO" id="GO:0048038">
    <property type="term" value="F:quinone binding"/>
    <property type="evidence" value="ECO:0007669"/>
    <property type="project" value="TreeGrafter"/>
</dbReference>
<accession>A0A8H5CMH4</accession>
<keyword evidence="4" id="KW-1185">Reference proteome</keyword>
<dbReference type="Pfam" id="PF13561">
    <property type="entry name" value="adh_short_C2"/>
    <property type="match status" value="1"/>
</dbReference>
<proteinExistence type="inferred from homology"/>
<dbReference type="InterPro" id="IPR002347">
    <property type="entry name" value="SDR_fam"/>
</dbReference>
<evidence type="ECO:0000313" key="3">
    <source>
        <dbReference type="EMBL" id="KAF5344004.1"/>
    </source>
</evidence>
<sequence length="287" mass="30513">MMSMLFRRFPLGSASFALSTKRSLATSTKTAIITGGAQGIGKGIALRLAQEGFDICVNDLERNASAAEDVAKEIRSLGRNSITAYADVSSQAQVREMIQSSVKALGPLNVMIANAGIVEMKWGLDIDESDPGHVRRILDVNVCGVVNCDVEAARQFKEQGKGGKILNATSIAAYRASPMQAMYCASKAAVRTLTQTFALEWGPIGVTCNAFAPGICRTPMWDQVDEGLSKWNGLPKGQNFENWKNGIALGRTSTPKDVAGLVAFLAGEDSGYITGQTIIVDGGIVFA</sequence>